<dbReference type="CDD" id="cd01998">
    <property type="entry name" value="MnmA_TRMU-like"/>
    <property type="match status" value="1"/>
</dbReference>
<evidence type="ECO:0000259" key="9">
    <source>
        <dbReference type="Pfam" id="PF20259"/>
    </source>
</evidence>
<evidence type="ECO:0000256" key="2">
    <source>
        <dbReference type="ARBA" id="ARBA00022679"/>
    </source>
</evidence>
<dbReference type="FunFam" id="3.40.50.620:FF:000115">
    <property type="entry name" value="tRNA-specific 2-thiouridylase MnmA"/>
    <property type="match status" value="1"/>
</dbReference>
<evidence type="ECO:0000256" key="5">
    <source>
        <dbReference type="ARBA" id="ARBA00022840"/>
    </source>
</evidence>
<proteinExistence type="inferred from homology"/>
<dbReference type="InterPro" id="IPR046885">
    <property type="entry name" value="MnmA-like_C"/>
</dbReference>
<evidence type="ECO:0000313" key="10">
    <source>
        <dbReference type="EMBL" id="MPL88496.1"/>
    </source>
</evidence>
<dbReference type="GO" id="GO:0000049">
    <property type="term" value="F:tRNA binding"/>
    <property type="evidence" value="ECO:0007669"/>
    <property type="project" value="UniProtKB-KW"/>
</dbReference>
<gene>
    <name evidence="10" type="primary">mnmA_17</name>
    <name evidence="10" type="ORF">SDC9_34519</name>
</gene>
<organism evidence="10">
    <name type="scientific">bioreactor metagenome</name>
    <dbReference type="NCBI Taxonomy" id="1076179"/>
    <lineage>
        <taxon>unclassified sequences</taxon>
        <taxon>metagenomes</taxon>
        <taxon>ecological metagenomes</taxon>
    </lineage>
</organism>
<keyword evidence="4" id="KW-0547">Nucleotide-binding</keyword>
<accession>A0A644VAW5</accession>
<dbReference type="NCBIfam" id="TIGR00420">
    <property type="entry name" value="trmU"/>
    <property type="match status" value="1"/>
</dbReference>
<feature type="domain" description="tRNA-specific 2-thiouridylase MnmA-like central" evidence="9">
    <location>
        <begin position="203"/>
        <end position="266"/>
    </location>
</feature>
<dbReference type="Pfam" id="PF03054">
    <property type="entry name" value="tRNA_Me_trans"/>
    <property type="match status" value="1"/>
</dbReference>
<dbReference type="InterPro" id="IPR014729">
    <property type="entry name" value="Rossmann-like_a/b/a_fold"/>
</dbReference>
<name>A0A644VAW5_9ZZZZ</name>
<evidence type="ECO:0000256" key="7">
    <source>
        <dbReference type="ARBA" id="ARBA00023157"/>
    </source>
</evidence>
<dbReference type="EMBL" id="VSSQ01000258">
    <property type="protein sequence ID" value="MPL88496.1"/>
    <property type="molecule type" value="Genomic_DNA"/>
</dbReference>
<sequence>MNKKTVVVAMSGGVDSSVTAGLFLQQGYRVIGLTMRLWRDITKQESFTAEKDAAQVADVLGIEHHVVDFTDIFKNTVVDNFLEEYATGRTPNPCVYCNKKLKFGALYEKAKELGGDYLSTGHYVRLGKDAMGNLRIKRAKYLPKDQSYVLYHLNQEILQHVLFPLGEYDKTQVRALAAEMHLPVFNKKDSQEICFIPDNDHHRFLQIYSKKKDGQGNFVDSKGNVLGLHRGLSHYTVGQRKGLGLAAKAPLFVLSLNCKSNEVVLGFAEETLCKGLLADSIEFSDGSVLKEPLNCTVKIRYNAKPVAATVSPGEEAGKAVVIFAEPLRGPAPGQYAVFYDEDFCLGGGIITQGIKA</sequence>
<dbReference type="GO" id="GO:0005524">
    <property type="term" value="F:ATP binding"/>
    <property type="evidence" value="ECO:0007669"/>
    <property type="project" value="UniProtKB-KW"/>
</dbReference>
<keyword evidence="6" id="KW-0694">RNA-binding</keyword>
<evidence type="ECO:0000256" key="6">
    <source>
        <dbReference type="ARBA" id="ARBA00022884"/>
    </source>
</evidence>
<dbReference type="HAMAP" id="MF_00144">
    <property type="entry name" value="tRNA_thiouridyl_MnmA"/>
    <property type="match status" value="1"/>
</dbReference>
<dbReference type="InterPro" id="IPR004506">
    <property type="entry name" value="MnmA-like"/>
</dbReference>
<dbReference type="Gene3D" id="2.40.30.10">
    <property type="entry name" value="Translation factors"/>
    <property type="match status" value="1"/>
</dbReference>
<protein>
    <submittedName>
        <fullName evidence="10">tRNA-specific 2-thiouridylase MnmA</fullName>
        <ecNumber evidence="10">2.8.1.13</ecNumber>
    </submittedName>
</protein>
<comment type="caution">
    <text evidence="10">The sequence shown here is derived from an EMBL/GenBank/DDBJ whole genome shotgun (WGS) entry which is preliminary data.</text>
</comment>
<keyword evidence="3" id="KW-0819">tRNA processing</keyword>
<reference evidence="10" key="1">
    <citation type="submission" date="2019-08" db="EMBL/GenBank/DDBJ databases">
        <authorList>
            <person name="Kucharzyk K."/>
            <person name="Murdoch R.W."/>
            <person name="Higgins S."/>
            <person name="Loffler F."/>
        </authorList>
    </citation>
    <scope>NUCLEOTIDE SEQUENCE</scope>
</reference>
<dbReference type="Gene3D" id="2.30.30.280">
    <property type="entry name" value="Adenine nucleotide alpha hydrolases-like domains"/>
    <property type="match status" value="1"/>
</dbReference>
<dbReference type="Gene3D" id="3.40.50.620">
    <property type="entry name" value="HUPs"/>
    <property type="match status" value="1"/>
</dbReference>
<dbReference type="Pfam" id="PF20258">
    <property type="entry name" value="tRNA_Me_trans_C"/>
    <property type="match status" value="1"/>
</dbReference>
<dbReference type="SUPFAM" id="SSF52402">
    <property type="entry name" value="Adenine nucleotide alpha hydrolases-like"/>
    <property type="match status" value="1"/>
</dbReference>
<keyword evidence="5" id="KW-0067">ATP-binding</keyword>
<feature type="domain" description="tRNA-specific 2-thiouridylase MnmA-like C-terminal" evidence="8">
    <location>
        <begin position="275"/>
        <end position="350"/>
    </location>
</feature>
<dbReference type="GO" id="GO:0002143">
    <property type="term" value="P:tRNA wobble position uridine thiolation"/>
    <property type="evidence" value="ECO:0007669"/>
    <property type="project" value="TreeGrafter"/>
</dbReference>
<evidence type="ECO:0000256" key="3">
    <source>
        <dbReference type="ARBA" id="ARBA00022694"/>
    </source>
</evidence>
<dbReference type="AlphaFoldDB" id="A0A644VAW5"/>
<dbReference type="GO" id="GO:0103016">
    <property type="term" value="F:tRNA-uridine 2-sulfurtransferase activity"/>
    <property type="evidence" value="ECO:0007669"/>
    <property type="project" value="UniProtKB-EC"/>
</dbReference>
<dbReference type="EC" id="2.8.1.13" evidence="10"/>
<keyword evidence="2 10" id="KW-0808">Transferase</keyword>
<keyword evidence="7" id="KW-1015">Disulfide bond</keyword>
<dbReference type="PANTHER" id="PTHR11933:SF5">
    <property type="entry name" value="MITOCHONDRIAL TRNA-SPECIFIC 2-THIOURIDYLASE 1"/>
    <property type="match status" value="1"/>
</dbReference>
<evidence type="ECO:0000256" key="1">
    <source>
        <dbReference type="ARBA" id="ARBA00022555"/>
    </source>
</evidence>
<evidence type="ECO:0000256" key="4">
    <source>
        <dbReference type="ARBA" id="ARBA00022741"/>
    </source>
</evidence>
<dbReference type="InterPro" id="IPR023382">
    <property type="entry name" value="MnmA-like_central_sf"/>
</dbReference>
<dbReference type="NCBIfam" id="NF001138">
    <property type="entry name" value="PRK00143.1"/>
    <property type="match status" value="1"/>
</dbReference>
<dbReference type="InterPro" id="IPR046884">
    <property type="entry name" value="MnmA-like_central"/>
</dbReference>
<dbReference type="PANTHER" id="PTHR11933">
    <property type="entry name" value="TRNA 5-METHYLAMINOMETHYL-2-THIOURIDYLATE -METHYLTRANSFERASE"/>
    <property type="match status" value="1"/>
</dbReference>
<keyword evidence="1" id="KW-0820">tRNA-binding</keyword>
<dbReference type="Pfam" id="PF20259">
    <property type="entry name" value="tRNA_Me_trans_M"/>
    <property type="match status" value="1"/>
</dbReference>
<evidence type="ECO:0000259" key="8">
    <source>
        <dbReference type="Pfam" id="PF20258"/>
    </source>
</evidence>